<dbReference type="GO" id="GO:0016491">
    <property type="term" value="F:oxidoreductase activity"/>
    <property type="evidence" value="ECO:0007669"/>
    <property type="project" value="InterPro"/>
</dbReference>
<name>A0A7W7F8G8_9SPHN</name>
<dbReference type="InterPro" id="IPR009799">
    <property type="entry name" value="EthD_dom"/>
</dbReference>
<dbReference type="RefSeq" id="WP_184066655.1">
    <property type="nucleotide sequence ID" value="NZ_JACHNZ010000011.1"/>
</dbReference>
<dbReference type="SUPFAM" id="SSF54909">
    <property type="entry name" value="Dimeric alpha+beta barrel"/>
    <property type="match status" value="1"/>
</dbReference>
<dbReference type="Pfam" id="PF07110">
    <property type="entry name" value="EthD"/>
    <property type="match status" value="1"/>
</dbReference>
<sequence>MIKMVVEVWKKDGMTDAAFTRRWLVEHGALVKQHANAMGFVRYIQSHKQPSPAIEAFAAGRGWKSPPDGLTEVWWESVEAMNAALGSPEGQAASAALAADEVQFIEASKISAFLATEEVIFDYTRETAAA</sequence>
<dbReference type="Proteomes" id="UP000566324">
    <property type="component" value="Unassembled WGS sequence"/>
</dbReference>
<dbReference type="Gene3D" id="3.30.70.100">
    <property type="match status" value="1"/>
</dbReference>
<evidence type="ECO:0000313" key="3">
    <source>
        <dbReference type="Proteomes" id="UP000566324"/>
    </source>
</evidence>
<keyword evidence="3" id="KW-1185">Reference proteome</keyword>
<dbReference type="InterPro" id="IPR011008">
    <property type="entry name" value="Dimeric_a/b-barrel"/>
</dbReference>
<dbReference type="AlphaFoldDB" id="A0A7W7F8G8"/>
<organism evidence="2 3">
    <name type="scientific">Sphingosinicella soli</name>
    <dbReference type="NCBI Taxonomy" id="333708"/>
    <lineage>
        <taxon>Bacteria</taxon>
        <taxon>Pseudomonadati</taxon>
        <taxon>Pseudomonadota</taxon>
        <taxon>Alphaproteobacteria</taxon>
        <taxon>Sphingomonadales</taxon>
        <taxon>Sphingosinicellaceae</taxon>
        <taxon>Sphingosinicella</taxon>
    </lineage>
</organism>
<feature type="domain" description="EthD" evidence="1">
    <location>
        <begin position="11"/>
        <end position="107"/>
    </location>
</feature>
<comment type="caution">
    <text evidence="2">The sequence shown here is derived from an EMBL/GenBank/DDBJ whole genome shotgun (WGS) entry which is preliminary data.</text>
</comment>
<reference evidence="2 3" key="1">
    <citation type="submission" date="2020-08" db="EMBL/GenBank/DDBJ databases">
        <title>Genomic Encyclopedia of Type Strains, Phase IV (KMG-IV): sequencing the most valuable type-strain genomes for metagenomic binning, comparative biology and taxonomic classification.</title>
        <authorList>
            <person name="Goeker M."/>
        </authorList>
    </citation>
    <scope>NUCLEOTIDE SEQUENCE [LARGE SCALE GENOMIC DNA]</scope>
    <source>
        <strain evidence="2 3">DSM 17328</strain>
    </source>
</reference>
<proteinExistence type="predicted"/>
<evidence type="ECO:0000313" key="2">
    <source>
        <dbReference type="EMBL" id="MBB4631628.1"/>
    </source>
</evidence>
<gene>
    <name evidence="2" type="ORF">GGQ98_001240</name>
</gene>
<evidence type="ECO:0000259" key="1">
    <source>
        <dbReference type="Pfam" id="PF07110"/>
    </source>
</evidence>
<accession>A0A7W7F8G8</accession>
<dbReference type="EMBL" id="JACHNZ010000011">
    <property type="protein sequence ID" value="MBB4631628.1"/>
    <property type="molecule type" value="Genomic_DNA"/>
</dbReference>
<protein>
    <recommendedName>
        <fullName evidence="1">EthD domain-containing protein</fullName>
    </recommendedName>
</protein>